<dbReference type="SMART" id="SM00220">
    <property type="entry name" value="S_TKc"/>
    <property type="match status" value="1"/>
</dbReference>
<evidence type="ECO:0000256" key="19">
    <source>
        <dbReference type="SAM" id="MobiDB-lite"/>
    </source>
</evidence>
<dbReference type="GO" id="GO:0006952">
    <property type="term" value="P:defense response"/>
    <property type="evidence" value="ECO:0007669"/>
    <property type="project" value="UniProtKB-ARBA"/>
</dbReference>
<keyword evidence="12" id="KW-0067">ATP-binding</keyword>
<evidence type="ECO:0000256" key="4">
    <source>
        <dbReference type="ARBA" id="ARBA00022553"/>
    </source>
</evidence>
<dbReference type="SMART" id="SM00369">
    <property type="entry name" value="LRR_TYP"/>
    <property type="match status" value="5"/>
</dbReference>
<dbReference type="PROSITE" id="PS50011">
    <property type="entry name" value="PROTEIN_KINASE_DOM"/>
    <property type="match status" value="1"/>
</dbReference>
<evidence type="ECO:0000256" key="16">
    <source>
        <dbReference type="ARBA" id="ARBA00023180"/>
    </source>
</evidence>
<reference evidence="21 22" key="1">
    <citation type="journal article" date="2017" name="Genome Biol.">
        <title>New reference genome sequences of hot pepper reveal the massive evolution of plant disease-resistance genes by retroduplication.</title>
        <authorList>
            <person name="Kim S."/>
            <person name="Park J."/>
            <person name="Yeom S.I."/>
            <person name="Kim Y.M."/>
            <person name="Seo E."/>
            <person name="Kim K.T."/>
            <person name="Kim M.S."/>
            <person name="Lee J.M."/>
            <person name="Cheong K."/>
            <person name="Shin H.S."/>
            <person name="Kim S.B."/>
            <person name="Han K."/>
            <person name="Lee J."/>
            <person name="Park M."/>
            <person name="Lee H.A."/>
            <person name="Lee H.Y."/>
            <person name="Lee Y."/>
            <person name="Oh S."/>
            <person name="Lee J.H."/>
            <person name="Choi E."/>
            <person name="Choi E."/>
            <person name="Lee S.E."/>
            <person name="Jeon J."/>
            <person name="Kim H."/>
            <person name="Choi G."/>
            <person name="Song H."/>
            <person name="Lee J."/>
            <person name="Lee S.C."/>
            <person name="Kwon J.K."/>
            <person name="Lee H.Y."/>
            <person name="Koo N."/>
            <person name="Hong Y."/>
            <person name="Kim R.W."/>
            <person name="Kang W.H."/>
            <person name="Huh J.H."/>
            <person name="Kang B.C."/>
            <person name="Yang T.J."/>
            <person name="Lee Y.H."/>
            <person name="Bennetzen J.L."/>
            <person name="Choi D."/>
        </authorList>
    </citation>
    <scope>NUCLEOTIDE SEQUENCE [LARGE SCALE GENOMIC DNA]</scope>
    <source>
        <strain evidence="22">cv. PBC81</strain>
    </source>
</reference>
<dbReference type="CDD" id="cd14066">
    <property type="entry name" value="STKc_IRAK"/>
    <property type="match status" value="1"/>
</dbReference>
<dbReference type="PANTHER" id="PTHR48006">
    <property type="entry name" value="LEUCINE-RICH REPEAT-CONTAINING PROTEIN DDB_G0281931-RELATED"/>
    <property type="match status" value="1"/>
</dbReference>
<dbReference type="GO" id="GO:0009653">
    <property type="term" value="P:anatomical structure morphogenesis"/>
    <property type="evidence" value="ECO:0007669"/>
    <property type="project" value="UniProtKB-ARBA"/>
</dbReference>
<proteinExistence type="predicted"/>
<comment type="catalytic activity">
    <reaction evidence="17">
        <text>L-threonyl-[protein] + ATP = O-phospho-L-threonyl-[protein] + ADP + H(+)</text>
        <dbReference type="Rhea" id="RHEA:46608"/>
        <dbReference type="Rhea" id="RHEA-COMP:11060"/>
        <dbReference type="Rhea" id="RHEA-COMP:11605"/>
        <dbReference type="ChEBI" id="CHEBI:15378"/>
        <dbReference type="ChEBI" id="CHEBI:30013"/>
        <dbReference type="ChEBI" id="CHEBI:30616"/>
        <dbReference type="ChEBI" id="CHEBI:61977"/>
        <dbReference type="ChEBI" id="CHEBI:456216"/>
        <dbReference type="EC" id="2.7.11.1"/>
    </reaction>
</comment>
<evidence type="ECO:0000256" key="10">
    <source>
        <dbReference type="ARBA" id="ARBA00022741"/>
    </source>
</evidence>
<organism evidence="21 22">
    <name type="scientific">Capsicum baccatum</name>
    <name type="common">Peruvian pepper</name>
    <dbReference type="NCBI Taxonomy" id="33114"/>
    <lineage>
        <taxon>Eukaryota</taxon>
        <taxon>Viridiplantae</taxon>
        <taxon>Streptophyta</taxon>
        <taxon>Embryophyta</taxon>
        <taxon>Tracheophyta</taxon>
        <taxon>Spermatophyta</taxon>
        <taxon>Magnoliopsida</taxon>
        <taxon>eudicotyledons</taxon>
        <taxon>Gunneridae</taxon>
        <taxon>Pentapetalae</taxon>
        <taxon>asterids</taxon>
        <taxon>lamiids</taxon>
        <taxon>Solanales</taxon>
        <taxon>Solanaceae</taxon>
        <taxon>Solanoideae</taxon>
        <taxon>Capsiceae</taxon>
        <taxon>Capsicum</taxon>
    </lineage>
</organism>
<reference evidence="22" key="2">
    <citation type="journal article" date="2017" name="J. Anim. Genet.">
        <title>Multiple reference genome sequences of hot pepper reveal the massive evolution of plant disease resistance genes by retroduplication.</title>
        <authorList>
            <person name="Kim S."/>
            <person name="Park J."/>
            <person name="Yeom S.-I."/>
            <person name="Kim Y.-M."/>
            <person name="Seo E."/>
            <person name="Kim K.-T."/>
            <person name="Kim M.-S."/>
            <person name="Lee J.M."/>
            <person name="Cheong K."/>
            <person name="Shin H.-S."/>
            <person name="Kim S.-B."/>
            <person name="Han K."/>
            <person name="Lee J."/>
            <person name="Park M."/>
            <person name="Lee H.-A."/>
            <person name="Lee H.-Y."/>
            <person name="Lee Y."/>
            <person name="Oh S."/>
            <person name="Lee J.H."/>
            <person name="Choi E."/>
            <person name="Choi E."/>
            <person name="Lee S.E."/>
            <person name="Jeon J."/>
            <person name="Kim H."/>
            <person name="Choi G."/>
            <person name="Song H."/>
            <person name="Lee J."/>
            <person name="Lee S.-C."/>
            <person name="Kwon J.-K."/>
            <person name="Lee H.-Y."/>
            <person name="Koo N."/>
            <person name="Hong Y."/>
            <person name="Kim R.W."/>
            <person name="Kang W.-H."/>
            <person name="Huh J.H."/>
            <person name="Kang B.-C."/>
            <person name="Yang T.-J."/>
            <person name="Lee Y.-H."/>
            <person name="Bennetzen J.L."/>
            <person name="Choi D."/>
        </authorList>
    </citation>
    <scope>NUCLEOTIDE SEQUENCE [LARGE SCALE GENOMIC DNA]</scope>
    <source>
        <strain evidence="22">cv. PBC81</strain>
    </source>
</reference>
<keyword evidence="13" id="KW-1133">Transmembrane helix</keyword>
<comment type="catalytic activity">
    <reaction evidence="18">
        <text>L-seryl-[protein] + ATP = O-phospho-L-seryl-[protein] + ADP + H(+)</text>
        <dbReference type="Rhea" id="RHEA:17989"/>
        <dbReference type="Rhea" id="RHEA-COMP:9863"/>
        <dbReference type="Rhea" id="RHEA-COMP:11604"/>
        <dbReference type="ChEBI" id="CHEBI:15378"/>
        <dbReference type="ChEBI" id="CHEBI:29999"/>
        <dbReference type="ChEBI" id="CHEBI:30616"/>
        <dbReference type="ChEBI" id="CHEBI:83421"/>
        <dbReference type="ChEBI" id="CHEBI:456216"/>
        <dbReference type="EC" id="2.7.11.1"/>
    </reaction>
</comment>
<keyword evidence="11" id="KW-0418">Kinase</keyword>
<keyword evidence="16" id="KW-0325">Glycoprotein</keyword>
<dbReference type="FunFam" id="3.80.10.10:FF:000400">
    <property type="entry name" value="Nuclear pore complex protein NUP107"/>
    <property type="match status" value="1"/>
</dbReference>
<protein>
    <recommendedName>
        <fullName evidence="2">non-specific serine/threonine protein kinase</fullName>
        <ecNumber evidence="2">2.7.11.1</ecNumber>
    </recommendedName>
</protein>
<comment type="subcellular location">
    <subcellularLocation>
        <location evidence="1">Membrane</location>
        <topology evidence="1">Single-pass type I membrane protein</topology>
    </subcellularLocation>
</comment>
<feature type="region of interest" description="Disordered" evidence="19">
    <location>
        <begin position="1063"/>
        <end position="1096"/>
    </location>
</feature>
<evidence type="ECO:0000256" key="1">
    <source>
        <dbReference type="ARBA" id="ARBA00004479"/>
    </source>
</evidence>
<keyword evidence="3" id="KW-0723">Serine/threonine-protein kinase</keyword>
<keyword evidence="10" id="KW-0547">Nucleotide-binding</keyword>
<comment type="caution">
    <text evidence="21">The sequence shown here is derived from an EMBL/GenBank/DDBJ whole genome shotgun (WGS) entry which is preliminary data.</text>
</comment>
<dbReference type="OrthoDB" id="1938112at2759"/>
<dbReference type="Pfam" id="PF00069">
    <property type="entry name" value="Pkinase"/>
    <property type="match status" value="1"/>
</dbReference>
<dbReference type="InterPro" id="IPR008271">
    <property type="entry name" value="Ser/Thr_kinase_AS"/>
</dbReference>
<dbReference type="InterPro" id="IPR000719">
    <property type="entry name" value="Prot_kinase_dom"/>
</dbReference>
<evidence type="ECO:0000256" key="3">
    <source>
        <dbReference type="ARBA" id="ARBA00022527"/>
    </source>
</evidence>
<gene>
    <name evidence="21" type="ORF">CQW23_04316</name>
</gene>
<dbReference type="InterPro" id="IPR032675">
    <property type="entry name" value="LRR_dom_sf"/>
</dbReference>
<dbReference type="GO" id="GO:0051707">
    <property type="term" value="P:response to other organism"/>
    <property type="evidence" value="ECO:0007669"/>
    <property type="project" value="UniProtKB-ARBA"/>
</dbReference>
<dbReference type="SUPFAM" id="SSF56112">
    <property type="entry name" value="Protein kinase-like (PK-like)"/>
    <property type="match status" value="1"/>
</dbReference>
<evidence type="ECO:0000256" key="13">
    <source>
        <dbReference type="ARBA" id="ARBA00022989"/>
    </source>
</evidence>
<dbReference type="InterPro" id="IPR001611">
    <property type="entry name" value="Leu-rich_rpt"/>
</dbReference>
<dbReference type="InterPro" id="IPR011009">
    <property type="entry name" value="Kinase-like_dom_sf"/>
</dbReference>
<keyword evidence="15" id="KW-0675">Receptor</keyword>
<name>A0A2G2XED1_CAPBA</name>
<evidence type="ECO:0000313" key="22">
    <source>
        <dbReference type="Proteomes" id="UP000224567"/>
    </source>
</evidence>
<evidence type="ECO:0000256" key="12">
    <source>
        <dbReference type="ARBA" id="ARBA00022840"/>
    </source>
</evidence>
<dbReference type="PROSITE" id="PS00108">
    <property type="entry name" value="PROTEIN_KINASE_ST"/>
    <property type="match status" value="1"/>
</dbReference>
<accession>A0A2G2XED1</accession>
<evidence type="ECO:0000256" key="9">
    <source>
        <dbReference type="ARBA" id="ARBA00022737"/>
    </source>
</evidence>
<evidence type="ECO:0000259" key="20">
    <source>
        <dbReference type="PROSITE" id="PS50011"/>
    </source>
</evidence>
<evidence type="ECO:0000256" key="2">
    <source>
        <dbReference type="ARBA" id="ARBA00012513"/>
    </source>
</evidence>
<keyword evidence="8" id="KW-0732">Signal</keyword>
<feature type="compositionally biased region" description="Polar residues" evidence="19">
    <location>
        <begin position="1075"/>
        <end position="1096"/>
    </location>
</feature>
<dbReference type="InterPro" id="IPR051824">
    <property type="entry name" value="LRR_Rcpt-Like_S/T_Kinase"/>
</dbReference>
<dbReference type="InterPro" id="IPR021720">
    <property type="entry name" value="Malectin_dom"/>
</dbReference>
<keyword evidence="4" id="KW-0597">Phosphoprotein</keyword>
<keyword evidence="7" id="KW-0812">Transmembrane</keyword>
<dbReference type="GO" id="GO:0099402">
    <property type="term" value="P:plant organ development"/>
    <property type="evidence" value="ECO:0007669"/>
    <property type="project" value="UniProtKB-ARBA"/>
</dbReference>
<evidence type="ECO:0000256" key="5">
    <source>
        <dbReference type="ARBA" id="ARBA00022614"/>
    </source>
</evidence>
<evidence type="ECO:0000256" key="8">
    <source>
        <dbReference type="ARBA" id="ARBA00022729"/>
    </source>
</evidence>
<dbReference type="Gene3D" id="1.10.510.10">
    <property type="entry name" value="Transferase(Phosphotransferase) domain 1"/>
    <property type="match status" value="1"/>
</dbReference>
<dbReference type="SUPFAM" id="SSF52058">
    <property type="entry name" value="L domain-like"/>
    <property type="match status" value="2"/>
</dbReference>
<dbReference type="Proteomes" id="UP000224567">
    <property type="component" value="Unassembled WGS sequence"/>
</dbReference>
<evidence type="ECO:0000256" key="15">
    <source>
        <dbReference type="ARBA" id="ARBA00023170"/>
    </source>
</evidence>
<evidence type="ECO:0000256" key="11">
    <source>
        <dbReference type="ARBA" id="ARBA00022777"/>
    </source>
</evidence>
<dbReference type="GO" id="GO:0005524">
    <property type="term" value="F:ATP binding"/>
    <property type="evidence" value="ECO:0007669"/>
    <property type="project" value="UniProtKB-KW"/>
</dbReference>
<dbReference type="InterPro" id="IPR003591">
    <property type="entry name" value="Leu-rich_rpt_typical-subtyp"/>
</dbReference>
<keyword evidence="6" id="KW-0808">Transferase</keyword>
<dbReference type="Pfam" id="PF11721">
    <property type="entry name" value="Malectin"/>
    <property type="match status" value="1"/>
</dbReference>
<dbReference type="GO" id="GO:0016020">
    <property type="term" value="C:membrane"/>
    <property type="evidence" value="ECO:0007669"/>
    <property type="project" value="UniProtKB-SubCell"/>
</dbReference>
<feature type="compositionally biased region" description="Low complexity" evidence="19">
    <location>
        <begin position="1065"/>
        <end position="1074"/>
    </location>
</feature>
<keyword evidence="9" id="KW-0677">Repeat</keyword>
<keyword evidence="22" id="KW-1185">Reference proteome</keyword>
<evidence type="ECO:0000256" key="17">
    <source>
        <dbReference type="ARBA" id="ARBA00047899"/>
    </source>
</evidence>
<feature type="domain" description="Protein kinase" evidence="20">
    <location>
        <begin position="764"/>
        <end position="1041"/>
    </location>
</feature>
<dbReference type="EC" id="2.7.11.1" evidence="2"/>
<dbReference type="GO" id="GO:0004674">
    <property type="term" value="F:protein serine/threonine kinase activity"/>
    <property type="evidence" value="ECO:0007669"/>
    <property type="project" value="UniProtKB-KW"/>
</dbReference>
<dbReference type="AlphaFoldDB" id="A0A2G2XED1"/>
<dbReference type="FunFam" id="3.30.200.20:FF:000217">
    <property type="entry name" value="probable LRR receptor-like serine/threonine-protein kinase At1g53430"/>
    <property type="match status" value="1"/>
</dbReference>
<dbReference type="Gene3D" id="3.80.10.10">
    <property type="entry name" value="Ribonuclease Inhibitor"/>
    <property type="match status" value="3"/>
</dbReference>
<dbReference type="FunFam" id="3.80.10.10:FF:000095">
    <property type="entry name" value="LRR receptor-like serine/threonine-protein kinase GSO1"/>
    <property type="match status" value="1"/>
</dbReference>
<dbReference type="Gene3D" id="3.30.200.20">
    <property type="entry name" value="Phosphorylase Kinase, domain 1"/>
    <property type="match status" value="1"/>
</dbReference>
<keyword evidence="5" id="KW-0433">Leucine-rich repeat</keyword>
<sequence length="1096" mass="121359">MPKEQEANKDRDKLDMGVIDKFCMSIVLFLLLTTSNNWANGAEPPSKPPLSKEEGDAVIALINLAEVPQKLRNSLTTSQCDQKSIFCKCNATSCHVTKIDLSNCDLIGTIPREVGNLAHLTDLLLNGNKLHGSIPTSLVNLQSLSHLDVSANSLSGNLPPFQMKSLQYMYLSDNKLDGPVPKSFLNLTSLLELDLSDNSLGGNLPPFQMKSLQYIDLGSNCFRGQIPHEYGALQSVIGLYVDNNLLTGSIPQELGELSNLVTLEVNDNKLSGHIPHQLGKLIQLQYLDLRTNYFDGELPLSFMRLTNLTQFLAQGNSLSGKIPKLIANWKELKKLYMLGNNFEGPLPKEISSMERLESLKFCNVVIRGRAYDFPDLSHMTLLRELTLRNCSLRGPIPRYIWELQSLQYLDLSFNELSGEMPKSISTSLTYIFLRVNKLNGSLPGWLMKRKNATSHRYVDVSENFFTNTTSVSNALSNQDVNTFPGCSSNLKTKNQCDSYCHPGKYTQLFINCGGESVTVDHDHYYADLNPNGTSTFFIDERGGWGYSSMGHTTTSDKSMPFIYNKTCNLTMPQAVLFETARVAPVSLKYYGFCFINGTYTVKLHFTEIPSSEEEDSPIRRRRVFDIDIQGKTVQKNYNIEEAQVGADGDKILQYNVSIESQLVIHLYWSGNGSILYPVNYGPLISAISVVPVPKPAKHPQKLSTALKAGIAGSSLGFLALLLLVLWKLGCLGGKRSSKEELKATELFPGGVYTFHQIKAATENFNAVNKLGEGGFGPVYKGLLPDGTTIAVKKLSAKSKQGIHEFVNEIGMISALQHPNLVKLMGCCAEDNELLLIYEYMENNNLDHALFGSEELRSRLNWSTRVKIILGIAKGLTYLHEESKLKIIHRDIKPTNILLDKELNAKIADFGYAKLNEGEHTHVITRIAGTTGYMAPEYAMRGHLTPKADVYSFGVVTLEIVSGRNSASYRPSDQTVYLLDLAYVLHEQGNLMDLVDPKLGTDYSWTEASAILELAMMCTNPSPTLRPTMSEVVNVIEGKTKIKTTSSMVRRSTDEIALTKAMAALSESSQSESYSTPGPSEVTPSCSNSNNNITNET</sequence>
<keyword evidence="14" id="KW-0472">Membrane</keyword>
<evidence type="ECO:0000256" key="14">
    <source>
        <dbReference type="ARBA" id="ARBA00023136"/>
    </source>
</evidence>
<dbReference type="Gene3D" id="2.60.120.430">
    <property type="entry name" value="Galactose-binding lectin"/>
    <property type="match status" value="1"/>
</dbReference>
<dbReference type="Pfam" id="PF00560">
    <property type="entry name" value="LRR_1"/>
    <property type="match status" value="6"/>
</dbReference>
<dbReference type="FunFam" id="1.10.510.10:FF:000044">
    <property type="entry name" value="Putative LRR receptor-like serine/threonine-protein kinase"/>
    <property type="match status" value="1"/>
</dbReference>
<dbReference type="PANTHER" id="PTHR48006:SF44">
    <property type="entry name" value="PROTEIN KINASE DOMAIN-CONTAINING PROTEIN"/>
    <property type="match status" value="1"/>
</dbReference>
<evidence type="ECO:0000256" key="18">
    <source>
        <dbReference type="ARBA" id="ARBA00048679"/>
    </source>
</evidence>
<evidence type="ECO:0000256" key="7">
    <source>
        <dbReference type="ARBA" id="ARBA00022692"/>
    </source>
</evidence>
<evidence type="ECO:0000256" key="6">
    <source>
        <dbReference type="ARBA" id="ARBA00022679"/>
    </source>
</evidence>
<evidence type="ECO:0000313" key="21">
    <source>
        <dbReference type="EMBL" id="PHT55830.1"/>
    </source>
</evidence>
<dbReference type="EMBL" id="MLFT02000002">
    <property type="protein sequence ID" value="PHT55830.1"/>
    <property type="molecule type" value="Genomic_DNA"/>
</dbReference>